<dbReference type="PANTHER" id="PTHR43134">
    <property type="entry name" value="SIGNAL RECOGNITION PARTICLE RECEPTOR SUBUNIT ALPHA"/>
    <property type="match status" value="1"/>
</dbReference>
<evidence type="ECO:0000259" key="15">
    <source>
        <dbReference type="SMART" id="SM00382"/>
    </source>
</evidence>
<gene>
    <name evidence="17" type="primary">flhF</name>
    <name evidence="17" type="ORF">C1I91_08545</name>
</gene>
<dbReference type="Proteomes" id="UP000286268">
    <property type="component" value="Chromosome"/>
</dbReference>
<evidence type="ECO:0000256" key="9">
    <source>
        <dbReference type="ARBA" id="ARBA00023134"/>
    </source>
</evidence>
<dbReference type="CDD" id="cd17873">
    <property type="entry name" value="FlhF"/>
    <property type="match status" value="1"/>
</dbReference>
<comment type="similarity">
    <text evidence="2">Belongs to the GTP-binding SRP family.</text>
</comment>
<dbReference type="GO" id="GO:0003924">
    <property type="term" value="F:GTPase activity"/>
    <property type="evidence" value="ECO:0007669"/>
    <property type="project" value="UniProtKB-UniRule"/>
</dbReference>
<protein>
    <recommendedName>
        <fullName evidence="3 13">Flagellar biosynthesis protein FlhF</fullName>
    </recommendedName>
</protein>
<evidence type="ECO:0000259" key="16">
    <source>
        <dbReference type="SMART" id="SM00962"/>
    </source>
</evidence>
<keyword evidence="5" id="KW-1003">Cell membrane</keyword>
<keyword evidence="8" id="KW-0653">Protein transport</keyword>
<dbReference type="NCBIfam" id="TIGR03499">
    <property type="entry name" value="FlhF"/>
    <property type="match status" value="1"/>
</dbReference>
<dbReference type="InterPro" id="IPR000897">
    <property type="entry name" value="SRP54_GTPase_dom"/>
</dbReference>
<keyword evidence="17" id="KW-0282">Flagellum</keyword>
<dbReference type="Gene3D" id="3.40.50.300">
    <property type="entry name" value="P-loop containing nucleotide triphosphate hydrolases"/>
    <property type="match status" value="1"/>
</dbReference>
<keyword evidence="7" id="KW-1005">Bacterial flagellum biogenesis</keyword>
<dbReference type="GO" id="GO:0015031">
    <property type="term" value="P:protein transport"/>
    <property type="evidence" value="ECO:0007669"/>
    <property type="project" value="UniProtKB-KW"/>
</dbReference>
<feature type="domain" description="SRP54-type proteins GTP-binding" evidence="16">
    <location>
        <begin position="209"/>
        <end position="400"/>
    </location>
</feature>
<dbReference type="OrthoDB" id="9778554at2"/>
<comment type="function">
    <text evidence="12">Necessary for flagellar biosynthesis. May be involved in translocation of the flagellum.</text>
</comment>
<evidence type="ECO:0000256" key="8">
    <source>
        <dbReference type="ARBA" id="ARBA00022927"/>
    </source>
</evidence>
<evidence type="ECO:0000256" key="5">
    <source>
        <dbReference type="ARBA" id="ARBA00022475"/>
    </source>
</evidence>
<evidence type="ECO:0000313" key="18">
    <source>
        <dbReference type="Proteomes" id="UP000286268"/>
    </source>
</evidence>
<dbReference type="FunFam" id="3.40.50.300:FF:000695">
    <property type="entry name" value="Flagellar biosynthesis regulator FlhF"/>
    <property type="match status" value="1"/>
</dbReference>
<evidence type="ECO:0000256" key="2">
    <source>
        <dbReference type="ARBA" id="ARBA00008531"/>
    </source>
</evidence>
<dbReference type="KEGG" id="cmah:C1I91_08545"/>
<evidence type="ECO:0000256" key="7">
    <source>
        <dbReference type="ARBA" id="ARBA00022795"/>
    </source>
</evidence>
<dbReference type="InterPro" id="IPR047040">
    <property type="entry name" value="FlhF__GTPase_dom"/>
</dbReference>
<dbReference type="GO" id="GO:0005525">
    <property type="term" value="F:GTP binding"/>
    <property type="evidence" value="ECO:0007669"/>
    <property type="project" value="UniProtKB-UniRule"/>
</dbReference>
<evidence type="ECO:0000256" key="6">
    <source>
        <dbReference type="ARBA" id="ARBA00022741"/>
    </source>
</evidence>
<evidence type="ECO:0000313" key="17">
    <source>
        <dbReference type="EMBL" id="QAA31691.1"/>
    </source>
</evidence>
<dbReference type="SMART" id="SM00382">
    <property type="entry name" value="AAA"/>
    <property type="match status" value="1"/>
</dbReference>
<proteinExistence type="inferred from homology"/>
<dbReference type="GO" id="GO:0006614">
    <property type="term" value="P:SRP-dependent cotranslational protein targeting to membrane"/>
    <property type="evidence" value="ECO:0007669"/>
    <property type="project" value="UniProtKB-UniRule"/>
</dbReference>
<dbReference type="SMART" id="SM00962">
    <property type="entry name" value="SRP54"/>
    <property type="match status" value="1"/>
</dbReference>
<feature type="compositionally biased region" description="Low complexity" evidence="14">
    <location>
        <begin position="88"/>
        <end position="97"/>
    </location>
</feature>
<keyword evidence="11" id="KW-1006">Bacterial flagellum protein export</keyword>
<evidence type="ECO:0000256" key="10">
    <source>
        <dbReference type="ARBA" id="ARBA00023136"/>
    </source>
</evidence>
<dbReference type="InterPro" id="IPR020006">
    <property type="entry name" value="FlhF"/>
</dbReference>
<dbReference type="GO" id="GO:0005886">
    <property type="term" value="C:plasma membrane"/>
    <property type="evidence" value="ECO:0007669"/>
    <property type="project" value="UniProtKB-SubCell"/>
</dbReference>
<keyword evidence="18" id="KW-1185">Reference proteome</keyword>
<sequence>MLIKRYMVKSMNEAMTRIRYELGKDAVIISQRKIKKPGFFGLFSPRMIEVTAAVENSSKKDNTDNKKQENTLENSIESIKKLMNDQISSSKASPSYSSERKNETDYSYKKEDIRDVKDTTKNQYPSQNNQDYLVKEMREMKSLISKVISGEDAKEKPYENLRKSLINNDIEENLVENIIKDIPLSAEQDIDILKEAIEKRIAVENVDLKGPVVLVGPTGVGKTTTIAKLAGRMALIEKKKVGLITVDTYRIGAVDQLKTYAEIMNLDFKVVITTKEMEDAVKSMEHCDVILIDTTGRSSKNSMQISELRAFVQKVNSDNIHLVISATTKNRDIKSIVEGFKILNYNHVIITKLDETSVYGSILNILQLADKPISFMTTGQTVPDDITIFTKEKIAKLIMGEDNIC</sequence>
<feature type="region of interest" description="Disordered" evidence="14">
    <location>
        <begin position="87"/>
        <end position="108"/>
    </location>
</feature>
<keyword evidence="17" id="KW-0966">Cell projection</keyword>
<accession>A0A3R5QSJ8</accession>
<evidence type="ECO:0000256" key="14">
    <source>
        <dbReference type="SAM" id="MobiDB-lite"/>
    </source>
</evidence>
<dbReference type="InterPro" id="IPR003593">
    <property type="entry name" value="AAA+_ATPase"/>
</dbReference>
<evidence type="ECO:0000256" key="12">
    <source>
        <dbReference type="ARBA" id="ARBA00025337"/>
    </source>
</evidence>
<evidence type="ECO:0000256" key="1">
    <source>
        <dbReference type="ARBA" id="ARBA00004413"/>
    </source>
</evidence>
<dbReference type="GO" id="GO:0044781">
    <property type="term" value="P:bacterial-type flagellum organization"/>
    <property type="evidence" value="ECO:0007669"/>
    <property type="project" value="UniProtKB-UniRule"/>
</dbReference>
<dbReference type="AlphaFoldDB" id="A0A3R5QSJ8"/>
<evidence type="ECO:0000256" key="11">
    <source>
        <dbReference type="ARBA" id="ARBA00023225"/>
    </source>
</evidence>
<keyword evidence="9" id="KW-0342">GTP-binding</keyword>
<dbReference type="InterPro" id="IPR027417">
    <property type="entry name" value="P-loop_NTPase"/>
</dbReference>
<dbReference type="PANTHER" id="PTHR43134:SF3">
    <property type="entry name" value="FLAGELLAR BIOSYNTHESIS PROTEIN FLHF"/>
    <property type="match status" value="1"/>
</dbReference>
<dbReference type="Pfam" id="PF00448">
    <property type="entry name" value="SRP54"/>
    <property type="match status" value="1"/>
</dbReference>
<evidence type="ECO:0000256" key="13">
    <source>
        <dbReference type="NCBIfam" id="TIGR03499"/>
    </source>
</evidence>
<keyword evidence="10" id="KW-0472">Membrane</keyword>
<keyword evidence="17" id="KW-0969">Cilium</keyword>
<keyword evidence="4" id="KW-0813">Transport</keyword>
<dbReference type="GO" id="GO:0005047">
    <property type="term" value="F:signal recognition particle binding"/>
    <property type="evidence" value="ECO:0007669"/>
    <property type="project" value="TreeGrafter"/>
</dbReference>
<dbReference type="SUPFAM" id="SSF52540">
    <property type="entry name" value="P-loop containing nucleoside triphosphate hydrolases"/>
    <property type="match status" value="2"/>
</dbReference>
<dbReference type="RefSeq" id="WP_128212503.1">
    <property type="nucleotide sequence ID" value="NZ_CP025746.1"/>
</dbReference>
<evidence type="ECO:0000256" key="3">
    <source>
        <dbReference type="ARBA" id="ARBA00014919"/>
    </source>
</evidence>
<reference evidence="17 18" key="1">
    <citation type="submission" date="2018-01" db="EMBL/GenBank/DDBJ databases">
        <title>Genome Sequencing and Assembly of Anaerobacter polyendosporus strain CT4.</title>
        <authorList>
            <person name="Tachaapaikoon C."/>
            <person name="Sutheeworapong S."/>
            <person name="Jenjaroenpun P."/>
            <person name="Wongsurawat T."/>
            <person name="Nookeaw I."/>
            <person name="Cheawchanlertfa P."/>
            <person name="Kosugi A."/>
            <person name="Cheevadhanarak S."/>
            <person name="Ratanakhanokchai K."/>
        </authorList>
    </citation>
    <scope>NUCLEOTIDE SEQUENCE [LARGE SCALE GENOMIC DNA]</scope>
    <source>
        <strain evidence="17 18">CT4</strain>
    </source>
</reference>
<comment type="subcellular location">
    <subcellularLocation>
        <location evidence="1">Cell membrane</location>
        <topology evidence="1">Peripheral membrane protein</topology>
        <orientation evidence="1">Cytoplasmic side</orientation>
    </subcellularLocation>
</comment>
<dbReference type="EMBL" id="CP025746">
    <property type="protein sequence ID" value="QAA31691.1"/>
    <property type="molecule type" value="Genomic_DNA"/>
</dbReference>
<organism evidence="17 18">
    <name type="scientific">Clostridium manihotivorum</name>
    <dbReference type="NCBI Taxonomy" id="2320868"/>
    <lineage>
        <taxon>Bacteria</taxon>
        <taxon>Bacillati</taxon>
        <taxon>Bacillota</taxon>
        <taxon>Clostridia</taxon>
        <taxon>Eubacteriales</taxon>
        <taxon>Clostridiaceae</taxon>
        <taxon>Clostridium</taxon>
    </lineage>
</organism>
<feature type="compositionally biased region" description="Basic and acidic residues" evidence="14">
    <location>
        <begin position="98"/>
        <end position="108"/>
    </location>
</feature>
<name>A0A3R5QSJ8_9CLOT</name>
<dbReference type="Gene3D" id="1.20.120.1380">
    <property type="entry name" value="Flagellar FlhF biosynthesis protein, N domain"/>
    <property type="match status" value="1"/>
</dbReference>
<keyword evidence="6" id="KW-0547">Nucleotide-binding</keyword>
<feature type="domain" description="AAA+ ATPase" evidence="15">
    <location>
        <begin position="208"/>
        <end position="387"/>
    </location>
</feature>
<evidence type="ECO:0000256" key="4">
    <source>
        <dbReference type="ARBA" id="ARBA00022448"/>
    </source>
</evidence>